<evidence type="ECO:0000256" key="1">
    <source>
        <dbReference type="SAM" id="MobiDB-lite"/>
    </source>
</evidence>
<dbReference type="AlphaFoldDB" id="A0A0E9RRA2"/>
<proteinExistence type="predicted"/>
<reference evidence="2" key="1">
    <citation type="submission" date="2014-11" db="EMBL/GenBank/DDBJ databases">
        <authorList>
            <person name="Amaro Gonzalez C."/>
        </authorList>
    </citation>
    <scope>NUCLEOTIDE SEQUENCE</scope>
</reference>
<organism evidence="2">
    <name type="scientific">Anguilla anguilla</name>
    <name type="common">European freshwater eel</name>
    <name type="synonym">Muraena anguilla</name>
    <dbReference type="NCBI Taxonomy" id="7936"/>
    <lineage>
        <taxon>Eukaryota</taxon>
        <taxon>Metazoa</taxon>
        <taxon>Chordata</taxon>
        <taxon>Craniata</taxon>
        <taxon>Vertebrata</taxon>
        <taxon>Euteleostomi</taxon>
        <taxon>Actinopterygii</taxon>
        <taxon>Neopterygii</taxon>
        <taxon>Teleostei</taxon>
        <taxon>Anguilliformes</taxon>
        <taxon>Anguillidae</taxon>
        <taxon>Anguilla</taxon>
    </lineage>
</organism>
<reference evidence="2" key="2">
    <citation type="journal article" date="2015" name="Fish Shellfish Immunol.">
        <title>Early steps in the European eel (Anguilla anguilla)-Vibrio vulnificus interaction in the gills: Role of the RtxA13 toxin.</title>
        <authorList>
            <person name="Callol A."/>
            <person name="Pajuelo D."/>
            <person name="Ebbesson L."/>
            <person name="Teles M."/>
            <person name="MacKenzie S."/>
            <person name="Amaro C."/>
        </authorList>
    </citation>
    <scope>NUCLEOTIDE SEQUENCE</scope>
</reference>
<dbReference type="EMBL" id="GBXM01077677">
    <property type="protein sequence ID" value="JAH30900.1"/>
    <property type="molecule type" value="Transcribed_RNA"/>
</dbReference>
<protein>
    <submittedName>
        <fullName evidence="2">Uncharacterized protein</fullName>
    </submittedName>
</protein>
<name>A0A0E9RRA2_ANGAN</name>
<evidence type="ECO:0000313" key="2">
    <source>
        <dbReference type="EMBL" id="JAH30900.1"/>
    </source>
</evidence>
<feature type="region of interest" description="Disordered" evidence="1">
    <location>
        <begin position="1"/>
        <end position="29"/>
    </location>
</feature>
<sequence>MNDKLMNTMDARRSSQCRQTGPRHNCQSDSLTSETLFHIFSDYRSTQTQS</sequence>
<accession>A0A0E9RRA2</accession>